<dbReference type="GO" id="GO:0005737">
    <property type="term" value="C:cytoplasm"/>
    <property type="evidence" value="ECO:0007669"/>
    <property type="project" value="TreeGrafter"/>
</dbReference>
<evidence type="ECO:0000256" key="1">
    <source>
        <dbReference type="ARBA" id="ARBA00007665"/>
    </source>
</evidence>
<dbReference type="InterPro" id="IPR015796">
    <property type="entry name" value="Impact_YigZ-like"/>
</dbReference>
<dbReference type="SUPFAM" id="SSF54211">
    <property type="entry name" value="Ribosomal protein S5 domain 2-like"/>
    <property type="match status" value="1"/>
</dbReference>
<evidence type="ECO:0000313" key="3">
    <source>
        <dbReference type="EMBL" id="AUR50794.1"/>
    </source>
</evidence>
<dbReference type="RefSeq" id="WP_102950094.1">
    <property type="nucleotide sequence ID" value="NZ_CP024847.1"/>
</dbReference>
<keyword evidence="4" id="KW-1185">Reference proteome</keyword>
<dbReference type="Gene3D" id="3.30.230.30">
    <property type="entry name" value="Impact, N-terminal domain"/>
    <property type="match status" value="1"/>
</dbReference>
<proteinExistence type="inferred from homology"/>
<protein>
    <submittedName>
        <fullName evidence="3">YigZ family protein</fullName>
    </submittedName>
</protein>
<comment type="similarity">
    <text evidence="1">Belongs to the IMPACT family.</text>
</comment>
<dbReference type="PANTHER" id="PTHR16301">
    <property type="entry name" value="IMPACT-RELATED"/>
    <property type="match status" value="1"/>
</dbReference>
<dbReference type="KEGG" id="nba:CUN60_00275"/>
<dbReference type="GO" id="GO:0006446">
    <property type="term" value="P:regulation of translational initiation"/>
    <property type="evidence" value="ECO:0007669"/>
    <property type="project" value="TreeGrafter"/>
</dbReference>
<evidence type="ECO:0000313" key="4">
    <source>
        <dbReference type="Proteomes" id="UP000236655"/>
    </source>
</evidence>
<evidence type="ECO:0000259" key="2">
    <source>
        <dbReference type="Pfam" id="PF01205"/>
    </source>
</evidence>
<dbReference type="InterPro" id="IPR020569">
    <property type="entry name" value="UPF0029_Impact_CS"/>
</dbReference>
<dbReference type="OrthoDB" id="9813771at2"/>
<dbReference type="NCBIfam" id="TIGR00257">
    <property type="entry name" value="IMPACT_YIGZ"/>
    <property type="match status" value="1"/>
</dbReference>
<dbReference type="InterPro" id="IPR020568">
    <property type="entry name" value="Ribosomal_Su5_D2-typ_SF"/>
</dbReference>
<accession>A0A2I7N2W8</accession>
<organism evidence="3 4">
    <name type="scientific">Aquella oligotrophica</name>
    <dbReference type="NCBI Taxonomy" id="2067065"/>
    <lineage>
        <taxon>Bacteria</taxon>
        <taxon>Pseudomonadati</taxon>
        <taxon>Pseudomonadota</taxon>
        <taxon>Betaproteobacteria</taxon>
        <taxon>Neisseriales</taxon>
        <taxon>Neisseriaceae</taxon>
        <taxon>Aquella</taxon>
    </lineage>
</organism>
<gene>
    <name evidence="3" type="ORF">CUN60_00275</name>
</gene>
<reference evidence="4" key="1">
    <citation type="submission" date="2017-11" db="EMBL/GenBank/DDBJ databases">
        <authorList>
            <person name="Chan K.G."/>
            <person name="Lee L.S."/>
        </authorList>
    </citation>
    <scope>NUCLEOTIDE SEQUENCE [LARGE SCALE GENOMIC DNA]</scope>
    <source>
        <strain evidence="4">DSM 100970</strain>
    </source>
</reference>
<dbReference type="InterPro" id="IPR001498">
    <property type="entry name" value="Impact_N"/>
</dbReference>
<dbReference type="InterPro" id="IPR036956">
    <property type="entry name" value="Impact_N_sf"/>
</dbReference>
<dbReference type="EMBL" id="CP024847">
    <property type="protein sequence ID" value="AUR50794.1"/>
    <property type="molecule type" value="Genomic_DNA"/>
</dbReference>
<name>A0A2I7N2W8_9NEIS</name>
<dbReference type="PROSITE" id="PS00910">
    <property type="entry name" value="UPF0029"/>
    <property type="match status" value="1"/>
</dbReference>
<feature type="domain" description="Impact N-terminal" evidence="2">
    <location>
        <begin position="18"/>
        <end position="120"/>
    </location>
</feature>
<dbReference type="Proteomes" id="UP000236655">
    <property type="component" value="Chromosome"/>
</dbReference>
<dbReference type="Pfam" id="PF01205">
    <property type="entry name" value="Impact_N"/>
    <property type="match status" value="1"/>
</dbReference>
<dbReference type="PANTHER" id="PTHR16301:SF20">
    <property type="entry name" value="IMPACT FAMILY MEMBER YIGZ"/>
    <property type="match status" value="1"/>
</dbReference>
<sequence>MKIYSISEHVTTEIIIDKSRFIADLFPVNDSSEAIKKLDLIKELHPKANHHCYAYIIGYSSEQQKFSDDGEPGGTAGMPILNVLKHEKITNIIAIITRYFGGIKLGAGGLVRAYTAAVKSGLESAKIVEKTAKDLYRIHVSYTLADKVKYYLQNNSVISKIDYQDNVIFEFYTDLEQTTLIIQGITTIINMPLNPEYLGNYFI</sequence>
<dbReference type="InterPro" id="IPR023582">
    <property type="entry name" value="Impact"/>
</dbReference>
<dbReference type="AlphaFoldDB" id="A0A2I7N2W8"/>